<dbReference type="EMBL" id="JABDTM020022720">
    <property type="protein sequence ID" value="KAH0815714.1"/>
    <property type="molecule type" value="Genomic_DNA"/>
</dbReference>
<evidence type="ECO:0000259" key="13">
    <source>
        <dbReference type="PROSITE" id="PS50994"/>
    </source>
</evidence>
<dbReference type="Pfam" id="PF00078">
    <property type="entry name" value="RVT_1"/>
    <property type="match status" value="2"/>
</dbReference>
<evidence type="ECO:0000313" key="14">
    <source>
        <dbReference type="EMBL" id="KAH0815714.1"/>
    </source>
</evidence>
<dbReference type="SUPFAM" id="SSF53098">
    <property type="entry name" value="Ribonuclease H-like"/>
    <property type="match status" value="1"/>
</dbReference>
<dbReference type="GO" id="GO:0006508">
    <property type="term" value="P:proteolysis"/>
    <property type="evidence" value="ECO:0007669"/>
    <property type="project" value="UniProtKB-KW"/>
</dbReference>
<evidence type="ECO:0000256" key="2">
    <source>
        <dbReference type="ARBA" id="ARBA00022670"/>
    </source>
</evidence>
<dbReference type="PANTHER" id="PTHR37984:SF5">
    <property type="entry name" value="PROTEIN NYNRIN-LIKE"/>
    <property type="match status" value="1"/>
</dbReference>
<sequence length="1511" mass="169892">MAPIGDEQAKSVEQKIAELQQQLSEAQNKLREKNERTETSDQNREIEEVRTASMKLPAFWRRDPKLWFSQIEAQFHSHLVRSDTSKYYAVIAALDCSTLQPVSNIIANPPATGKYDAVKKTLIDSYTDSREQQIRKLLNELELGDRKPSELLREMKTLAGDHVDDQMLQTLWLHRLPLNVQLLVSASDGVPLEKMANIADKLVEIVSNRGSPSIAAITNQPAAPPQTTVAESLKSLQEQVAALSVAVKQLTNADRGRSQKTAHTEGEGQRARSHSGKLSTPSVVEAVHDDTQQKRLFVSDQKSGIRYLVDTGAEISILPKTFAGKRTSPTPSQTTLFAANNTPIPVYGDKLMILDLGLRREFKWIFLIASVEKPILGADFLCHYNLLPDVRNRKLLDASTQLATTGIVLPSHAVKITTVARSSEYHTLLAQYPEVTRPQAPGEKPPSLVAHHIHTTGPPIAETPRRLAPEKLKAAKAEFQYMMDPLHLVPKKTPGQWRPCGDYRKLNGVTTPDRYPIPHLQDFSNRLQGKSVFSTIDLVRAYHQIRVAEDDIPKTAVCTPFGLFEFTVMTFGLRNAAQTFQRHLNAVLGDLDFCFAYIDDILVFSANEEQHQRHLKLVFERLRNHHMVVNPAKCVFGAQEVEYLGHKISSEGTQPPAARVSAINNFPRPETVKDLRRFLGIVNFYRRFVKNAASIQAPLHAFLKHSRKNDKTCIQWTTDSESAFAKCKSALSEAALLAHPLMDAPLRLTTDASDSAIGGVLEQQLEDNWQPLGFFSKKLNNAQRGYSTYDRELLAIYEGIKHFRHALEGRAFVVQTDHKPLIYAFHQRSDKASPRQLRHLDFIGQFTTAIEYISGENNVVADTLSRINEIYTQSVIEPEELAGQQESDPQLKELLSANTTGLKLKRLTPSHTETAVWCDTYTEHIRPYVPATLRKRVFDTYHSQSHPSGRATHKLIQRRFVWPCMGRDISQWSRVCLPCQKSKRFEHVHVDIIGPLPPCQGHRYCLTMTDRFTRWLEVAPMSDITAETVAKTFHATWIARFGCPQRITTDQGRQFQANLLTSLTHLLVAQVYRTRQNDTQKKRTTKLINLLTTLTTRTKRLTFKLHNGTKDNSTTRPSRWRGGPVGFRKHPTTSRADLGNQENEPGVLARAQETGKVLPNRNEIGGGARTARTLANEEAILNIVEEDGTRSIREIAQEIDISSRSDDGSLCKNNLEIANILAKFFESVYVKGSLLNFPSILILNIVDSLDEIELNDSLLLEELSNIKLTSAPGPDNISGSTLKICAETLVLPLLHIMKLWFFSSTVPTEWLKASVTAIYGDKTLASNYRPISLTSICCKLMERIISKQLIDFALKHNVIPPQQHGFLPGRSVVTCLLECVNDWTLEIDNFRPVDVLYLDFEKAFNRIPHQRLLVKLSHFGIRGHLLKWIQAFLSNRTFHVTVADSISDERQVVSGVPQGSVLGPLLFVIYTADLSAVINVPYALYAEDAKLYANPLLQSSLLQSNLDRISQ</sequence>
<feature type="domain" description="Reverse transcriptase" evidence="12">
    <location>
        <begin position="1299"/>
        <end position="1511"/>
    </location>
</feature>
<keyword evidence="6" id="KW-0255">Endonuclease</keyword>
<dbReference type="GO" id="GO:0004519">
    <property type="term" value="F:endonuclease activity"/>
    <property type="evidence" value="ECO:0007669"/>
    <property type="project" value="UniProtKB-KW"/>
</dbReference>
<dbReference type="EC" id="2.7.7.49" evidence="1"/>
<evidence type="ECO:0000259" key="12">
    <source>
        <dbReference type="PROSITE" id="PS50878"/>
    </source>
</evidence>
<dbReference type="FunFam" id="3.30.70.270:FF:000026">
    <property type="entry name" value="Transposon Ty3-G Gag-Pol polyprotein"/>
    <property type="match status" value="1"/>
</dbReference>
<dbReference type="CDD" id="cd01650">
    <property type="entry name" value="RT_nLTR_like"/>
    <property type="match status" value="1"/>
</dbReference>
<dbReference type="CDD" id="cd09274">
    <property type="entry name" value="RNase_HI_RT_Ty3"/>
    <property type="match status" value="1"/>
</dbReference>
<dbReference type="InterPro" id="IPR055469">
    <property type="entry name" value="DUF7041"/>
</dbReference>
<dbReference type="GO" id="GO:0015074">
    <property type="term" value="P:DNA integration"/>
    <property type="evidence" value="ECO:0007669"/>
    <property type="project" value="InterPro"/>
</dbReference>
<dbReference type="InterPro" id="IPR043128">
    <property type="entry name" value="Rev_trsase/Diguanyl_cyclase"/>
</dbReference>
<feature type="domain" description="Peptidase A2" evidence="11">
    <location>
        <begin position="305"/>
        <end position="320"/>
    </location>
</feature>
<evidence type="ECO:0000256" key="3">
    <source>
        <dbReference type="ARBA" id="ARBA00022679"/>
    </source>
</evidence>
<dbReference type="Proteomes" id="UP000719412">
    <property type="component" value="Unassembled WGS sequence"/>
</dbReference>
<keyword evidence="4" id="KW-0548">Nucleotidyltransferase</keyword>
<reference evidence="14" key="2">
    <citation type="submission" date="2021-08" db="EMBL/GenBank/DDBJ databases">
        <authorList>
            <person name="Eriksson T."/>
        </authorList>
    </citation>
    <scope>NUCLEOTIDE SEQUENCE</scope>
    <source>
        <strain evidence="14">Stoneville</strain>
        <tissue evidence="14">Whole head</tissue>
    </source>
</reference>
<dbReference type="Gene3D" id="3.30.420.10">
    <property type="entry name" value="Ribonuclease H-like superfamily/Ribonuclease H"/>
    <property type="match status" value="1"/>
</dbReference>
<dbReference type="GO" id="GO:0003676">
    <property type="term" value="F:nucleic acid binding"/>
    <property type="evidence" value="ECO:0007669"/>
    <property type="project" value="InterPro"/>
</dbReference>
<dbReference type="InterPro" id="IPR034132">
    <property type="entry name" value="RP_Saci-like"/>
</dbReference>
<dbReference type="InterPro" id="IPR000477">
    <property type="entry name" value="RT_dom"/>
</dbReference>
<dbReference type="InterPro" id="IPR001995">
    <property type="entry name" value="Peptidase_A2_cat"/>
</dbReference>
<dbReference type="InterPro" id="IPR041588">
    <property type="entry name" value="Integrase_H2C2"/>
</dbReference>
<dbReference type="InterPro" id="IPR012337">
    <property type="entry name" value="RNaseH-like_sf"/>
</dbReference>
<keyword evidence="8" id="KW-0695">RNA-directed DNA polymerase</keyword>
<proteinExistence type="predicted"/>
<keyword evidence="9" id="KW-0511">Multifunctional enzyme</keyword>
<dbReference type="PROSITE" id="PS50175">
    <property type="entry name" value="ASP_PROT_RETROV"/>
    <property type="match status" value="1"/>
</dbReference>
<dbReference type="InterPro" id="IPR021109">
    <property type="entry name" value="Peptidase_aspartic_dom_sf"/>
</dbReference>
<evidence type="ECO:0000256" key="4">
    <source>
        <dbReference type="ARBA" id="ARBA00022695"/>
    </source>
</evidence>
<dbReference type="PROSITE" id="PS50878">
    <property type="entry name" value="RT_POL"/>
    <property type="match status" value="2"/>
</dbReference>
<dbReference type="Pfam" id="PF17919">
    <property type="entry name" value="RT_RNaseH_2"/>
    <property type="match status" value="1"/>
</dbReference>
<dbReference type="PANTHER" id="PTHR37984">
    <property type="entry name" value="PROTEIN CBG26694"/>
    <property type="match status" value="1"/>
</dbReference>
<name>A0A8J6HJB4_TENMO</name>
<evidence type="ECO:0000256" key="5">
    <source>
        <dbReference type="ARBA" id="ARBA00022722"/>
    </source>
</evidence>
<feature type="domain" description="Reverse transcriptase" evidence="12">
    <location>
        <begin position="470"/>
        <end position="648"/>
    </location>
</feature>
<dbReference type="Pfam" id="PF23055">
    <property type="entry name" value="DUF7041"/>
    <property type="match status" value="1"/>
</dbReference>
<gene>
    <name evidence="14" type="ORF">GEV33_007077</name>
</gene>
<dbReference type="FunFam" id="3.10.10.10:FF:000007">
    <property type="entry name" value="Retrovirus-related Pol polyprotein from transposon 17.6-like Protein"/>
    <property type="match status" value="1"/>
</dbReference>
<dbReference type="GO" id="GO:0042575">
    <property type="term" value="C:DNA polymerase complex"/>
    <property type="evidence" value="ECO:0007669"/>
    <property type="project" value="UniProtKB-ARBA"/>
</dbReference>
<feature type="region of interest" description="Disordered" evidence="10">
    <location>
        <begin position="1107"/>
        <end position="1146"/>
    </location>
</feature>
<keyword evidence="15" id="KW-1185">Reference proteome</keyword>
<organism evidence="14 15">
    <name type="scientific">Tenebrio molitor</name>
    <name type="common">Yellow mealworm beetle</name>
    <dbReference type="NCBI Taxonomy" id="7067"/>
    <lineage>
        <taxon>Eukaryota</taxon>
        <taxon>Metazoa</taxon>
        <taxon>Ecdysozoa</taxon>
        <taxon>Arthropoda</taxon>
        <taxon>Hexapoda</taxon>
        <taxon>Insecta</taxon>
        <taxon>Pterygota</taxon>
        <taxon>Neoptera</taxon>
        <taxon>Endopterygota</taxon>
        <taxon>Coleoptera</taxon>
        <taxon>Polyphaga</taxon>
        <taxon>Cucujiformia</taxon>
        <taxon>Tenebrionidae</taxon>
        <taxon>Tenebrio</taxon>
    </lineage>
</organism>
<dbReference type="FunFam" id="2.40.70.10:FF:000130">
    <property type="entry name" value="Retrovirus-related Pol polyprotein from transposon opus-like Protein"/>
    <property type="match status" value="1"/>
</dbReference>
<dbReference type="CDD" id="cd06094">
    <property type="entry name" value="RP_Saci_like"/>
    <property type="match status" value="1"/>
</dbReference>
<dbReference type="GO" id="GO:0004190">
    <property type="term" value="F:aspartic-type endopeptidase activity"/>
    <property type="evidence" value="ECO:0007669"/>
    <property type="project" value="InterPro"/>
</dbReference>
<feature type="domain" description="Integrase catalytic" evidence="13">
    <location>
        <begin position="974"/>
        <end position="1089"/>
    </location>
</feature>
<dbReference type="Gene3D" id="3.30.70.270">
    <property type="match status" value="3"/>
</dbReference>
<protein>
    <recommendedName>
        <fullName evidence="1">RNA-directed DNA polymerase</fullName>
        <ecNumber evidence="1">2.7.7.49</ecNumber>
    </recommendedName>
</protein>
<dbReference type="Pfam" id="PF17921">
    <property type="entry name" value="Integrase_H2C2"/>
    <property type="match status" value="1"/>
</dbReference>
<accession>A0A8J6HJB4</accession>
<dbReference type="InterPro" id="IPR043502">
    <property type="entry name" value="DNA/RNA_pol_sf"/>
</dbReference>
<dbReference type="InterPro" id="IPR050951">
    <property type="entry name" value="Retrovirus_Pol_polyprotein"/>
</dbReference>
<feature type="region of interest" description="Disordered" evidence="10">
    <location>
        <begin position="252"/>
        <end position="280"/>
    </location>
</feature>
<evidence type="ECO:0000256" key="6">
    <source>
        <dbReference type="ARBA" id="ARBA00022759"/>
    </source>
</evidence>
<dbReference type="InterPro" id="IPR001584">
    <property type="entry name" value="Integrase_cat-core"/>
</dbReference>
<evidence type="ECO:0000256" key="1">
    <source>
        <dbReference type="ARBA" id="ARBA00012493"/>
    </source>
</evidence>
<dbReference type="GO" id="GO:0003964">
    <property type="term" value="F:RNA-directed DNA polymerase activity"/>
    <property type="evidence" value="ECO:0007669"/>
    <property type="project" value="UniProtKB-KW"/>
</dbReference>
<dbReference type="CDD" id="cd01647">
    <property type="entry name" value="RT_LTR"/>
    <property type="match status" value="1"/>
</dbReference>
<dbReference type="PROSITE" id="PS50994">
    <property type="entry name" value="INTEGRASE"/>
    <property type="match status" value="1"/>
</dbReference>
<feature type="compositionally biased region" description="Basic and acidic residues" evidence="10">
    <location>
        <begin position="254"/>
        <end position="270"/>
    </location>
</feature>
<dbReference type="InterPro" id="IPR041577">
    <property type="entry name" value="RT_RNaseH_2"/>
</dbReference>
<dbReference type="InterPro" id="IPR036397">
    <property type="entry name" value="RNaseH_sf"/>
</dbReference>
<evidence type="ECO:0000256" key="8">
    <source>
        <dbReference type="ARBA" id="ARBA00022918"/>
    </source>
</evidence>
<dbReference type="SUPFAM" id="SSF50630">
    <property type="entry name" value="Acid proteases"/>
    <property type="match status" value="1"/>
</dbReference>
<evidence type="ECO:0000256" key="9">
    <source>
        <dbReference type="ARBA" id="ARBA00023268"/>
    </source>
</evidence>
<evidence type="ECO:0000256" key="7">
    <source>
        <dbReference type="ARBA" id="ARBA00022801"/>
    </source>
</evidence>
<feature type="compositionally biased region" description="Basic and acidic residues" evidence="10">
    <location>
        <begin position="28"/>
        <end position="46"/>
    </location>
</feature>
<comment type="caution">
    <text evidence="14">The sequence shown here is derived from an EMBL/GenBank/DDBJ whole genome shotgun (WGS) entry which is preliminary data.</text>
</comment>
<dbReference type="SUPFAM" id="SSF56672">
    <property type="entry name" value="DNA/RNA polymerases"/>
    <property type="match status" value="1"/>
</dbReference>
<keyword evidence="2" id="KW-0645">Protease</keyword>
<keyword evidence="5" id="KW-0540">Nuclease</keyword>
<keyword evidence="7" id="KW-0378">Hydrolase</keyword>
<feature type="region of interest" description="Disordered" evidence="10">
    <location>
        <begin position="25"/>
        <end position="46"/>
    </location>
</feature>
<keyword evidence="3" id="KW-0808">Transferase</keyword>
<reference evidence="14" key="1">
    <citation type="journal article" date="2020" name="J Insects Food Feed">
        <title>The yellow mealworm (Tenebrio molitor) genome: a resource for the emerging insects as food and feed industry.</title>
        <authorList>
            <person name="Eriksson T."/>
            <person name="Andere A."/>
            <person name="Kelstrup H."/>
            <person name="Emery V."/>
            <person name="Picard C."/>
        </authorList>
    </citation>
    <scope>NUCLEOTIDE SEQUENCE</scope>
    <source>
        <strain evidence="14">Stoneville</strain>
        <tissue evidence="14">Whole head</tissue>
    </source>
</reference>
<evidence type="ECO:0000259" key="11">
    <source>
        <dbReference type="PROSITE" id="PS50175"/>
    </source>
</evidence>
<evidence type="ECO:0000256" key="10">
    <source>
        <dbReference type="SAM" id="MobiDB-lite"/>
    </source>
</evidence>
<dbReference type="Gene3D" id="1.10.340.70">
    <property type="match status" value="1"/>
</dbReference>
<evidence type="ECO:0000313" key="15">
    <source>
        <dbReference type="Proteomes" id="UP000719412"/>
    </source>
</evidence>